<comment type="subcellular location">
    <subcellularLocation>
        <location evidence="1 8">Cell membrane</location>
        <topology evidence="1 8">Multi-pass membrane protein</topology>
    </subcellularLocation>
</comment>
<feature type="transmembrane region" description="Helical" evidence="8">
    <location>
        <begin position="197"/>
        <end position="215"/>
    </location>
</feature>
<evidence type="ECO:0000313" key="9">
    <source>
        <dbReference type="EMBL" id="BAV63172.1"/>
    </source>
</evidence>
<sequence length="249" mass="25886">MFDLPTVMLAAVFATFLAAGLVKGVTGMGLPTVAMGMLGALISPLVAASLLIVPSFATNVWQLFAGPSFGALLRRLWPMMLAVVVGTLLGSRWIASGDTGVTTLLLGIALIIYSTYTLFARQFSVAGQVETWLSPLVGGITGIITGGTGVFVIPAVPYLQALGLSKDDLVQALGLSFTVSTIALAIGLGARGAFQSDYLALSALAVIPSLAGMWAGQHVRNRISPVAFRRGFLICLLLLGCEMASRTLL</sequence>
<keyword evidence="10" id="KW-1185">Reference proteome</keyword>
<dbReference type="EMBL" id="AP017655">
    <property type="protein sequence ID" value="BAV63172.1"/>
    <property type="molecule type" value="Genomic_DNA"/>
</dbReference>
<evidence type="ECO:0000256" key="3">
    <source>
        <dbReference type="ARBA" id="ARBA00022448"/>
    </source>
</evidence>
<name>A0A1E1EY92_9SPHN</name>
<feature type="transmembrane region" description="Helical" evidence="8">
    <location>
        <begin position="101"/>
        <end position="120"/>
    </location>
</feature>
<comment type="similarity">
    <text evidence="2 8">Belongs to the 4-toluene sulfonate uptake permease (TSUP) (TC 2.A.102) family.</text>
</comment>
<feature type="transmembrane region" description="Helical" evidence="8">
    <location>
        <begin position="76"/>
        <end position="95"/>
    </location>
</feature>
<protein>
    <recommendedName>
        <fullName evidence="8">Probable membrane transporter protein</fullName>
    </recommendedName>
</protein>
<proteinExistence type="inferred from homology"/>
<evidence type="ECO:0000256" key="2">
    <source>
        <dbReference type="ARBA" id="ARBA00009142"/>
    </source>
</evidence>
<dbReference type="Proteomes" id="UP000218272">
    <property type="component" value="Chromosome SCLO_1"/>
</dbReference>
<feature type="transmembrane region" description="Helical" evidence="8">
    <location>
        <begin position="227"/>
        <end position="245"/>
    </location>
</feature>
<dbReference type="InterPro" id="IPR002781">
    <property type="entry name" value="TM_pro_TauE-like"/>
</dbReference>
<dbReference type="PANTHER" id="PTHR30269">
    <property type="entry name" value="TRANSMEMBRANE PROTEIN YFCA"/>
    <property type="match status" value="1"/>
</dbReference>
<dbReference type="Pfam" id="PF01925">
    <property type="entry name" value="TauE"/>
    <property type="match status" value="1"/>
</dbReference>
<keyword evidence="4 8" id="KW-1003">Cell membrane</keyword>
<dbReference type="AlphaFoldDB" id="A0A1E1EY92"/>
<feature type="transmembrane region" description="Helical" evidence="8">
    <location>
        <begin position="132"/>
        <end position="157"/>
    </location>
</feature>
<evidence type="ECO:0000256" key="8">
    <source>
        <dbReference type="RuleBase" id="RU363041"/>
    </source>
</evidence>
<organism evidence="9 10">
    <name type="scientific">Sphingobium cloacae</name>
    <dbReference type="NCBI Taxonomy" id="120107"/>
    <lineage>
        <taxon>Bacteria</taxon>
        <taxon>Pseudomonadati</taxon>
        <taxon>Pseudomonadota</taxon>
        <taxon>Alphaproteobacteria</taxon>
        <taxon>Sphingomonadales</taxon>
        <taxon>Sphingomonadaceae</taxon>
        <taxon>Sphingobium</taxon>
    </lineage>
</organism>
<gene>
    <name evidence="9" type="ORF">SCLO_1001320</name>
</gene>
<dbReference type="InterPro" id="IPR052017">
    <property type="entry name" value="TSUP"/>
</dbReference>
<feature type="transmembrane region" description="Helical" evidence="8">
    <location>
        <begin position="40"/>
        <end position="64"/>
    </location>
</feature>
<dbReference type="PANTHER" id="PTHR30269:SF32">
    <property type="entry name" value="MEMBRANE TRANSPORTER PROTEIN-RELATED"/>
    <property type="match status" value="1"/>
</dbReference>
<evidence type="ECO:0000256" key="5">
    <source>
        <dbReference type="ARBA" id="ARBA00022692"/>
    </source>
</evidence>
<reference evidence="9 10" key="1">
    <citation type="submission" date="2016-10" db="EMBL/GenBank/DDBJ databases">
        <title>Complete Genome Sequence of the Nonylphenol-Degrading Bacterium Sphingobium cloacae JCM 10874T.</title>
        <authorList>
            <person name="Ootsuka M."/>
            <person name="Nishizawa T."/>
            <person name="Ohta H."/>
        </authorList>
    </citation>
    <scope>NUCLEOTIDE SEQUENCE [LARGE SCALE GENOMIC DNA]</scope>
    <source>
        <strain evidence="9 10">JCM 10874</strain>
    </source>
</reference>
<evidence type="ECO:0000256" key="1">
    <source>
        <dbReference type="ARBA" id="ARBA00004651"/>
    </source>
</evidence>
<dbReference type="KEGG" id="sclo:SCLO_1001320"/>
<keyword evidence="5 8" id="KW-0812">Transmembrane</keyword>
<dbReference type="GO" id="GO:0005886">
    <property type="term" value="C:plasma membrane"/>
    <property type="evidence" value="ECO:0007669"/>
    <property type="project" value="UniProtKB-SubCell"/>
</dbReference>
<keyword evidence="6 8" id="KW-1133">Transmembrane helix</keyword>
<evidence type="ECO:0000256" key="4">
    <source>
        <dbReference type="ARBA" id="ARBA00022475"/>
    </source>
</evidence>
<feature type="transmembrane region" description="Helical" evidence="8">
    <location>
        <begin position="169"/>
        <end position="190"/>
    </location>
</feature>
<accession>A0A1E1EY92</accession>
<evidence type="ECO:0000313" key="10">
    <source>
        <dbReference type="Proteomes" id="UP000218272"/>
    </source>
</evidence>
<dbReference type="OrthoDB" id="9800873at2"/>
<dbReference type="RefSeq" id="WP_066516474.1">
    <property type="nucleotide sequence ID" value="NZ_AP017655.1"/>
</dbReference>
<evidence type="ECO:0000256" key="6">
    <source>
        <dbReference type="ARBA" id="ARBA00022989"/>
    </source>
</evidence>
<keyword evidence="7 8" id="KW-0472">Membrane</keyword>
<keyword evidence="3" id="KW-0813">Transport</keyword>
<evidence type="ECO:0000256" key="7">
    <source>
        <dbReference type="ARBA" id="ARBA00023136"/>
    </source>
</evidence>